<dbReference type="Proteomes" id="UP000466997">
    <property type="component" value="Chromosome"/>
</dbReference>
<keyword evidence="1" id="KW-1133">Transmembrane helix</keyword>
<evidence type="ECO:0000313" key="3">
    <source>
        <dbReference type="Proteomes" id="UP000466997"/>
    </source>
</evidence>
<dbReference type="AlphaFoldDB" id="A0A7I7JQH8"/>
<dbReference type="EMBL" id="AP022562">
    <property type="protein sequence ID" value="BBX14100.1"/>
    <property type="molecule type" value="Genomic_DNA"/>
</dbReference>
<dbReference type="KEGG" id="mnm:MNVM_31810"/>
<accession>A0A7I7JQH8</accession>
<evidence type="ECO:0000256" key="1">
    <source>
        <dbReference type="SAM" id="Phobius"/>
    </source>
</evidence>
<proteinExistence type="predicted"/>
<keyword evidence="1" id="KW-0812">Transmembrane</keyword>
<feature type="transmembrane region" description="Helical" evidence="1">
    <location>
        <begin position="6"/>
        <end position="24"/>
    </location>
</feature>
<sequence>MANYDKALRVGLLLGGAALIAFGIRRVGEKTLLAEATTGQIEATIAALDPATRAAVIARLTADAAELVKDRLGH</sequence>
<organism evidence="2 3">
    <name type="scientific">Mycobacterium novum</name>
    <dbReference type="NCBI Taxonomy" id="2492438"/>
    <lineage>
        <taxon>Bacteria</taxon>
        <taxon>Bacillati</taxon>
        <taxon>Actinomycetota</taxon>
        <taxon>Actinomycetes</taxon>
        <taxon>Mycobacteriales</taxon>
        <taxon>Mycobacteriaceae</taxon>
        <taxon>Mycobacterium</taxon>
    </lineage>
</organism>
<name>A0A7I7JQH8_9MYCO</name>
<keyword evidence="1" id="KW-0472">Membrane</keyword>
<protein>
    <submittedName>
        <fullName evidence="2">Uncharacterized protein</fullName>
    </submittedName>
</protein>
<gene>
    <name evidence="2" type="ORF">MNVM_31810</name>
</gene>
<evidence type="ECO:0000313" key="2">
    <source>
        <dbReference type="EMBL" id="BBX14100.1"/>
    </source>
</evidence>
<keyword evidence="3" id="KW-1185">Reference proteome</keyword>
<reference evidence="2 3" key="1">
    <citation type="journal article" date="2019" name="Emerg. Microbes Infect.">
        <title>Comprehensive subspecies identification of 175 nontuberculous mycobacteria species based on 7547 genomic profiles.</title>
        <authorList>
            <person name="Matsumoto Y."/>
            <person name="Kinjo T."/>
            <person name="Motooka D."/>
            <person name="Nabeya D."/>
            <person name="Jung N."/>
            <person name="Uechi K."/>
            <person name="Horii T."/>
            <person name="Iida T."/>
            <person name="Fujita J."/>
            <person name="Nakamura S."/>
        </authorList>
    </citation>
    <scope>NUCLEOTIDE SEQUENCE [LARGE SCALE GENOMIC DNA]</scope>
    <source>
        <strain evidence="2 3">JCM 6391</strain>
    </source>
</reference>